<dbReference type="Pfam" id="PF11712">
    <property type="entry name" value="Vma12"/>
    <property type="match status" value="1"/>
</dbReference>
<keyword evidence="5 7" id="KW-0472">Membrane</keyword>
<dbReference type="eggNOG" id="ENOG502RXKD">
    <property type="taxonomic scope" value="Eukaryota"/>
</dbReference>
<accession>A0A093XDY5</accession>
<dbReference type="HOGENOM" id="CLU_048316_1_0_1"/>
<gene>
    <name evidence="8" type="ORF">GQ26_0350280</name>
</gene>
<dbReference type="PANTHER" id="PTHR31394:SF1">
    <property type="entry name" value="TRANSMEMBRANE PROTEIN 199"/>
    <property type="match status" value="1"/>
</dbReference>
<dbReference type="GO" id="GO:0070072">
    <property type="term" value="P:vacuolar proton-transporting V-type ATPase complex assembly"/>
    <property type="evidence" value="ECO:0007669"/>
    <property type="project" value="InterPro"/>
</dbReference>
<dbReference type="EMBL" id="JPOX01000035">
    <property type="protein sequence ID" value="KFX43428.1"/>
    <property type="molecule type" value="Genomic_DNA"/>
</dbReference>
<feature type="transmembrane region" description="Helical" evidence="7">
    <location>
        <begin position="193"/>
        <end position="216"/>
    </location>
</feature>
<reference key="1">
    <citation type="journal article" date="2014" name="PLoS Genet.">
        <title>Signature Gene Expression Reveals Novel Clues to the Molecular Mechanisms of Dimorphic Transition in Penicillium marneffei.</title>
        <authorList>
            <person name="Yang E."/>
            <person name="Wang G."/>
            <person name="Cai J."/>
            <person name="Woo P.C."/>
            <person name="Lau S.K."/>
            <person name="Yuen K.-Y."/>
            <person name="Chow W.-N."/>
            <person name="Lin X."/>
        </authorList>
    </citation>
    <scope>NUCLEOTIDE SEQUENCE [LARGE SCALE GENOMIC DNA]</scope>
    <source>
        <strain>PM1</strain>
    </source>
</reference>
<keyword evidence="3" id="KW-0256">Endoplasmic reticulum</keyword>
<keyword evidence="4 7" id="KW-1133">Transmembrane helix</keyword>
<dbReference type="PANTHER" id="PTHR31394">
    <property type="entry name" value="TRANSMEMBRANE PROTEIN 199"/>
    <property type="match status" value="1"/>
</dbReference>
<proteinExistence type="predicted"/>
<evidence type="ECO:0000256" key="4">
    <source>
        <dbReference type="ARBA" id="ARBA00022989"/>
    </source>
</evidence>
<protein>
    <submittedName>
        <fullName evidence="8">Vacuolar ATPase assembly integral membrane protein VPH2</fullName>
    </submittedName>
</protein>
<evidence type="ECO:0000256" key="5">
    <source>
        <dbReference type="ARBA" id="ARBA00023136"/>
    </source>
</evidence>
<feature type="transmembrane region" description="Helical" evidence="7">
    <location>
        <begin position="142"/>
        <end position="161"/>
    </location>
</feature>
<evidence type="ECO:0000256" key="2">
    <source>
        <dbReference type="ARBA" id="ARBA00022692"/>
    </source>
</evidence>
<reference evidence="8" key="2">
    <citation type="journal article" date="2014" name="PLoS Genet.">
        <title>Signature gene expression reveals novel clues to the molecular mechanisms of dimorphic transition in Penicillium marneffei.</title>
        <authorList>
            <person name="Yang E."/>
            <person name="Wang G."/>
            <person name="Cai J."/>
            <person name="Woo P.C."/>
            <person name="Lau S.K."/>
            <person name="Yuen K.-Y."/>
            <person name="Chow W.-N."/>
            <person name="Lin X."/>
        </authorList>
    </citation>
    <scope>NUCLEOTIDE SEQUENCE</scope>
    <source>
        <strain evidence="8">PM1</strain>
    </source>
</reference>
<evidence type="ECO:0000256" key="6">
    <source>
        <dbReference type="SAM" id="MobiDB-lite"/>
    </source>
</evidence>
<evidence type="ECO:0000256" key="1">
    <source>
        <dbReference type="ARBA" id="ARBA00004477"/>
    </source>
</evidence>
<dbReference type="AlphaFoldDB" id="A0A093XDY5"/>
<organism evidence="8">
    <name type="scientific">Talaromyces marneffei PM1</name>
    <dbReference type="NCBI Taxonomy" id="1077442"/>
    <lineage>
        <taxon>Eukaryota</taxon>
        <taxon>Fungi</taxon>
        <taxon>Dikarya</taxon>
        <taxon>Ascomycota</taxon>
        <taxon>Pezizomycotina</taxon>
        <taxon>Eurotiomycetes</taxon>
        <taxon>Eurotiomycetidae</taxon>
        <taxon>Eurotiales</taxon>
        <taxon>Trichocomaceae</taxon>
        <taxon>Talaromyces</taxon>
        <taxon>Talaromyces sect. Talaromyces</taxon>
    </lineage>
</organism>
<keyword evidence="2 7" id="KW-0812">Transmembrane</keyword>
<sequence length="288" mass="31411">MVLLTTTPLIAKALQELSPSTRDDLELPDPIPATGAPISHEQLISLSKAFTRQSNGYTLNALLRGTKVYIPPPPPKPEPSPEYLALKARLQALADEQAYNALIAPSSTHLNPYKPSPIFSDNSMMPTAIENVEDSDSITPSLVINIFMSVILCGFATFWALKNFQTPSFLSWVLLSPSGDPAKRRAGASKDPVFVLISMFVGILVGVAETVVYAAYLRKVKYAKAAEKKVKERKEVVSSIEVVGGKHDEAKPDGDGDGEEDVIWGKGVNGGVRRRVRERWETANDHSK</sequence>
<comment type="caution">
    <text evidence="8">The sequence shown here is derived from an EMBL/GenBank/DDBJ whole genome shotgun (WGS) entry which is preliminary data.</text>
</comment>
<evidence type="ECO:0000256" key="3">
    <source>
        <dbReference type="ARBA" id="ARBA00022824"/>
    </source>
</evidence>
<dbReference type="GO" id="GO:0005789">
    <property type="term" value="C:endoplasmic reticulum membrane"/>
    <property type="evidence" value="ECO:0007669"/>
    <property type="project" value="UniProtKB-SubCell"/>
</dbReference>
<evidence type="ECO:0000256" key="7">
    <source>
        <dbReference type="SAM" id="Phobius"/>
    </source>
</evidence>
<evidence type="ECO:0000313" key="8">
    <source>
        <dbReference type="EMBL" id="KFX43428.1"/>
    </source>
</evidence>
<dbReference type="InterPro" id="IPR021013">
    <property type="entry name" value="ATPase_Vma12"/>
</dbReference>
<feature type="region of interest" description="Disordered" evidence="6">
    <location>
        <begin position="246"/>
        <end position="265"/>
    </location>
</feature>
<name>A0A093XDY5_TALMA</name>
<comment type="subcellular location">
    <subcellularLocation>
        <location evidence="1">Endoplasmic reticulum membrane</location>
        <topology evidence="1">Multi-pass membrane protein</topology>
    </subcellularLocation>
</comment>